<feature type="region of interest" description="Disordered" evidence="1">
    <location>
        <begin position="35"/>
        <end position="85"/>
    </location>
</feature>
<dbReference type="VEuPathDB" id="FungiDB:PSHT_04108"/>
<evidence type="ECO:0000256" key="1">
    <source>
        <dbReference type="SAM" id="MobiDB-lite"/>
    </source>
</evidence>
<feature type="compositionally biased region" description="Basic and acidic residues" evidence="1">
    <location>
        <begin position="63"/>
        <end position="74"/>
    </location>
</feature>
<dbReference type="VEuPathDB" id="FungiDB:PSTT_04677"/>
<evidence type="ECO:0000313" key="2">
    <source>
        <dbReference type="EMBL" id="POW12142.1"/>
    </source>
</evidence>
<dbReference type="Proteomes" id="UP000239156">
    <property type="component" value="Unassembled WGS sequence"/>
</dbReference>
<dbReference type="EMBL" id="PKSL01000033">
    <property type="protein sequence ID" value="POW12142.1"/>
    <property type="molecule type" value="Genomic_DNA"/>
</dbReference>
<keyword evidence="3" id="KW-1185">Reference proteome</keyword>
<dbReference type="AlphaFoldDB" id="A0A2S4VRI0"/>
<proteinExistence type="predicted"/>
<name>A0A2S4VRI0_9BASI</name>
<feature type="compositionally biased region" description="Polar residues" evidence="1">
    <location>
        <begin position="75"/>
        <end position="85"/>
    </location>
</feature>
<reference evidence="2" key="1">
    <citation type="submission" date="2017-12" db="EMBL/GenBank/DDBJ databases">
        <title>Gene loss provides genomic basis for host adaptation in cereal stripe rust fungi.</title>
        <authorList>
            <person name="Xia C."/>
        </authorList>
    </citation>
    <scope>NUCLEOTIDE SEQUENCE [LARGE SCALE GENOMIC DNA]</scope>
    <source>
        <strain evidence="2">93-210</strain>
    </source>
</reference>
<comment type="caution">
    <text evidence="2">The sequence shown here is derived from an EMBL/GenBank/DDBJ whole genome shotgun (WGS) entry which is preliminary data.</text>
</comment>
<sequence length="138" mass="16050">MLEITHWIGCLRTRLGRTGTVRIARLTGVDLTMKRPTIQSPTTERFHSSSDDAYADLSRRKHESKDARADDKPTTNKLPRTYTTRESVEEALRSDRYQSAVVVLRKDFPANQPFRSWHEILDWLQNDVRPIADELDVR</sequence>
<organism evidence="2 3">
    <name type="scientific">Puccinia striiformis</name>
    <dbReference type="NCBI Taxonomy" id="27350"/>
    <lineage>
        <taxon>Eukaryota</taxon>
        <taxon>Fungi</taxon>
        <taxon>Dikarya</taxon>
        <taxon>Basidiomycota</taxon>
        <taxon>Pucciniomycotina</taxon>
        <taxon>Pucciniomycetes</taxon>
        <taxon>Pucciniales</taxon>
        <taxon>Pucciniaceae</taxon>
        <taxon>Puccinia</taxon>
    </lineage>
</organism>
<accession>A0A2S4VRI0</accession>
<gene>
    <name evidence="2" type="ORF">PSTT_04677</name>
</gene>
<evidence type="ECO:0000313" key="3">
    <source>
        <dbReference type="Proteomes" id="UP000239156"/>
    </source>
</evidence>
<protein>
    <submittedName>
        <fullName evidence="2">Uncharacterized protein</fullName>
    </submittedName>
</protein>